<protein>
    <submittedName>
        <fullName evidence="1">Uncharacterized protein</fullName>
    </submittedName>
</protein>
<keyword evidence="2" id="KW-1185">Reference proteome</keyword>
<sequence>MLDYGCGDGAFLTRAKNAGWDVIGTDLDSVCVENGIAKGLDIRLGGTELLSSFDQSFDAVTCSHVIEHVPDPSDVISHFFRILRPGGRLFIDTPNINAFGHQIYGRHWRGLEAPRHLTIFNWKSLESMITRAGFISVKRRVRDDVFGGMMAKSELITAGHDCEDPSAIARCRKPSLLRRLAQRLSYHSSEFVTLTARKPELSDA</sequence>
<evidence type="ECO:0000313" key="2">
    <source>
        <dbReference type="Proteomes" id="UP001500840"/>
    </source>
</evidence>
<dbReference type="Pfam" id="PF13489">
    <property type="entry name" value="Methyltransf_23"/>
    <property type="match status" value="1"/>
</dbReference>
<dbReference type="Gene3D" id="3.40.50.150">
    <property type="entry name" value="Vaccinia Virus protein VP39"/>
    <property type="match status" value="1"/>
</dbReference>
<reference evidence="2" key="1">
    <citation type="journal article" date="2019" name="Int. J. Syst. Evol. Microbiol.">
        <title>The Global Catalogue of Microorganisms (GCM) 10K type strain sequencing project: providing services to taxonomists for standard genome sequencing and annotation.</title>
        <authorList>
            <consortium name="The Broad Institute Genomics Platform"/>
            <consortium name="The Broad Institute Genome Sequencing Center for Infectious Disease"/>
            <person name="Wu L."/>
            <person name="Ma J."/>
        </authorList>
    </citation>
    <scope>NUCLEOTIDE SEQUENCE [LARGE SCALE GENOMIC DNA]</scope>
    <source>
        <strain evidence="2">JCM 17759</strain>
    </source>
</reference>
<comment type="caution">
    <text evidence="1">The sequence shown here is derived from an EMBL/GenBank/DDBJ whole genome shotgun (WGS) entry which is preliminary data.</text>
</comment>
<organism evidence="1 2">
    <name type="scientific">Novipirellula rosea</name>
    <dbReference type="NCBI Taxonomy" id="1031540"/>
    <lineage>
        <taxon>Bacteria</taxon>
        <taxon>Pseudomonadati</taxon>
        <taxon>Planctomycetota</taxon>
        <taxon>Planctomycetia</taxon>
        <taxon>Pirellulales</taxon>
        <taxon>Pirellulaceae</taxon>
        <taxon>Novipirellula</taxon>
    </lineage>
</organism>
<proteinExistence type="predicted"/>
<dbReference type="PANTHER" id="PTHR43861">
    <property type="entry name" value="TRANS-ACONITATE 2-METHYLTRANSFERASE-RELATED"/>
    <property type="match status" value="1"/>
</dbReference>
<dbReference type="CDD" id="cd02440">
    <property type="entry name" value="AdoMet_MTases"/>
    <property type="match status" value="1"/>
</dbReference>
<dbReference type="SUPFAM" id="SSF53335">
    <property type="entry name" value="S-adenosyl-L-methionine-dependent methyltransferases"/>
    <property type="match status" value="1"/>
</dbReference>
<evidence type="ECO:0000313" key="1">
    <source>
        <dbReference type="EMBL" id="GAA4455932.1"/>
    </source>
</evidence>
<dbReference type="EMBL" id="BAABGA010000036">
    <property type="protein sequence ID" value="GAA4455932.1"/>
    <property type="molecule type" value="Genomic_DNA"/>
</dbReference>
<gene>
    <name evidence="1" type="ORF">GCM10023156_30630</name>
</gene>
<accession>A0ABP8MTR0</accession>
<dbReference type="Proteomes" id="UP001500840">
    <property type="component" value="Unassembled WGS sequence"/>
</dbReference>
<dbReference type="InterPro" id="IPR029063">
    <property type="entry name" value="SAM-dependent_MTases_sf"/>
</dbReference>
<name>A0ABP8MTR0_9BACT</name>